<dbReference type="InParanoid" id="A0A0V0QCQ7"/>
<proteinExistence type="predicted"/>
<sequence length="423" mass="49384">MEEKIQKKIQEKENQQQQQQQQQISNNTQDASHSSKNSQNKLNTNGSQNANNTNINNPQQNTQKEKQKTKATNQKNTYIKKISTLMEKHANTDKAAAVLPEIGEEKPKRNKQPIGNEEEMNKDQIKLARNRESARNSRKRKKIYLELLENKTVQLNNFLAESKQINENSQQLLSDLENQIKSRNDLSNHKQILFRNMQMALGSNAMERDIKTIIESLKKKFGTVNKDRMEVLDYCYKQISEQTLPIHMQYILYCCKNKKDIFEEATSKNSNILQPGQDNQDEEDPENNEFPNIIKNLNFSESQKAKCKKLAKSLTKEKSKMDQMLTDLMEVKEKMKDELQSLDNTFEELRKDFAPSITGKFLMEIEKFQYTKNMKASFNKFFSPKANQIDLNSLDRSDYEDDSLDEESDGKLYEFIKSEDSQR</sequence>
<dbReference type="SMART" id="SM00338">
    <property type="entry name" value="BRLZ"/>
    <property type="match status" value="1"/>
</dbReference>
<comment type="caution">
    <text evidence="4">The sequence shown here is derived from an EMBL/GenBank/DDBJ whole genome shotgun (WGS) entry which is preliminary data.</text>
</comment>
<dbReference type="EMBL" id="LDAU01000198">
    <property type="protein sequence ID" value="KRX00010.1"/>
    <property type="molecule type" value="Genomic_DNA"/>
</dbReference>
<feature type="region of interest" description="Disordered" evidence="2">
    <location>
        <begin position="100"/>
        <end position="138"/>
    </location>
</feature>
<feature type="domain" description="BZIP" evidence="3">
    <location>
        <begin position="126"/>
        <end position="140"/>
    </location>
</feature>
<dbReference type="InterPro" id="IPR046347">
    <property type="entry name" value="bZIP_sf"/>
</dbReference>
<dbReference type="PROSITE" id="PS00036">
    <property type="entry name" value="BZIP_BASIC"/>
    <property type="match status" value="1"/>
</dbReference>
<evidence type="ECO:0000313" key="4">
    <source>
        <dbReference type="EMBL" id="KRX00010.1"/>
    </source>
</evidence>
<accession>A0A0V0QCQ7</accession>
<feature type="compositionally biased region" description="Polar residues" evidence="2">
    <location>
        <begin position="25"/>
        <end position="42"/>
    </location>
</feature>
<feature type="coiled-coil region" evidence="1">
    <location>
        <begin position="159"/>
        <end position="186"/>
    </location>
</feature>
<dbReference type="Proteomes" id="UP000054937">
    <property type="component" value="Unassembled WGS sequence"/>
</dbReference>
<organism evidence="4 5">
    <name type="scientific">Pseudocohnilembus persalinus</name>
    <name type="common">Ciliate</name>
    <dbReference type="NCBI Taxonomy" id="266149"/>
    <lineage>
        <taxon>Eukaryota</taxon>
        <taxon>Sar</taxon>
        <taxon>Alveolata</taxon>
        <taxon>Ciliophora</taxon>
        <taxon>Intramacronucleata</taxon>
        <taxon>Oligohymenophorea</taxon>
        <taxon>Scuticociliatia</taxon>
        <taxon>Philasterida</taxon>
        <taxon>Pseudocohnilembidae</taxon>
        <taxon>Pseudocohnilembus</taxon>
    </lineage>
</organism>
<dbReference type="AlphaFoldDB" id="A0A0V0QCQ7"/>
<reference evidence="4 5" key="1">
    <citation type="journal article" date="2015" name="Sci. Rep.">
        <title>Genome of the facultative scuticociliatosis pathogen Pseudocohnilembus persalinus provides insight into its virulence through horizontal gene transfer.</title>
        <authorList>
            <person name="Xiong J."/>
            <person name="Wang G."/>
            <person name="Cheng J."/>
            <person name="Tian M."/>
            <person name="Pan X."/>
            <person name="Warren A."/>
            <person name="Jiang C."/>
            <person name="Yuan D."/>
            <person name="Miao W."/>
        </authorList>
    </citation>
    <scope>NUCLEOTIDE SEQUENCE [LARGE SCALE GENOMIC DNA]</scope>
    <source>
        <strain evidence="4">36N120E</strain>
    </source>
</reference>
<feature type="coiled-coil region" evidence="1">
    <location>
        <begin position="314"/>
        <end position="352"/>
    </location>
</feature>
<gene>
    <name evidence="4" type="ORF">PPERSA_05512</name>
</gene>
<dbReference type="InterPro" id="IPR004827">
    <property type="entry name" value="bZIP"/>
</dbReference>
<feature type="compositionally biased region" description="Basic and acidic residues" evidence="2">
    <location>
        <begin position="1"/>
        <end position="14"/>
    </location>
</feature>
<protein>
    <recommendedName>
        <fullName evidence="3">BZIP domain-containing protein</fullName>
    </recommendedName>
</protein>
<dbReference type="GO" id="GO:0003700">
    <property type="term" value="F:DNA-binding transcription factor activity"/>
    <property type="evidence" value="ECO:0007669"/>
    <property type="project" value="InterPro"/>
</dbReference>
<dbReference type="OrthoDB" id="425490at2759"/>
<name>A0A0V0QCQ7_PSEPJ</name>
<keyword evidence="5" id="KW-1185">Reference proteome</keyword>
<keyword evidence="1" id="KW-0175">Coiled coil</keyword>
<dbReference type="Gene3D" id="1.20.5.170">
    <property type="match status" value="1"/>
</dbReference>
<feature type="region of interest" description="Disordered" evidence="2">
    <location>
        <begin position="268"/>
        <end position="291"/>
    </location>
</feature>
<evidence type="ECO:0000256" key="2">
    <source>
        <dbReference type="SAM" id="MobiDB-lite"/>
    </source>
</evidence>
<feature type="compositionally biased region" description="Basic and acidic residues" evidence="2">
    <location>
        <begin position="119"/>
        <end position="135"/>
    </location>
</feature>
<feature type="compositionally biased region" description="Low complexity" evidence="2">
    <location>
        <begin position="15"/>
        <end position="24"/>
    </location>
</feature>
<feature type="compositionally biased region" description="Low complexity" evidence="2">
    <location>
        <begin position="43"/>
        <end position="62"/>
    </location>
</feature>
<evidence type="ECO:0000313" key="5">
    <source>
        <dbReference type="Proteomes" id="UP000054937"/>
    </source>
</evidence>
<dbReference type="SUPFAM" id="SSF57959">
    <property type="entry name" value="Leucine zipper domain"/>
    <property type="match status" value="1"/>
</dbReference>
<dbReference type="OMA" id="QDQNKIT"/>
<evidence type="ECO:0000259" key="3">
    <source>
        <dbReference type="PROSITE" id="PS00036"/>
    </source>
</evidence>
<evidence type="ECO:0000256" key="1">
    <source>
        <dbReference type="SAM" id="Coils"/>
    </source>
</evidence>
<feature type="region of interest" description="Disordered" evidence="2">
    <location>
        <begin position="1"/>
        <end position="77"/>
    </location>
</feature>